<keyword evidence="6" id="KW-1185">Reference proteome</keyword>
<evidence type="ECO:0000256" key="2">
    <source>
        <dbReference type="ARBA" id="ARBA00022884"/>
    </source>
</evidence>
<reference evidence="5 6" key="1">
    <citation type="journal article" date="2016" name="BMC Genomics">
        <title>Combined genomic and structural analyses of a cultured magnetotactic bacterium reveals its niche adaptation to a dynamic environment.</title>
        <authorList>
            <person name="Araujo A.C."/>
            <person name="Morillo V."/>
            <person name="Cypriano J."/>
            <person name="Teixeira L.C."/>
            <person name="Leao P."/>
            <person name="Lyra S."/>
            <person name="Almeida L.G."/>
            <person name="Bazylinski D.A."/>
            <person name="Vasconcellos A.T."/>
            <person name="Abreu F."/>
            <person name="Lins U."/>
        </authorList>
    </citation>
    <scope>NUCLEOTIDE SEQUENCE [LARGE SCALE GENOMIC DNA]</scope>
    <source>
        <strain evidence="5 6">IT-1</strain>
    </source>
</reference>
<dbReference type="GO" id="GO:0005829">
    <property type="term" value="C:cytosol"/>
    <property type="evidence" value="ECO:0007669"/>
    <property type="project" value="TreeGrafter"/>
</dbReference>
<keyword evidence="1 3" id="KW-0963">Cytoplasm</keyword>
<organism evidence="5 6">
    <name type="scientific">Magnetofaba australis IT-1</name>
    <dbReference type="NCBI Taxonomy" id="1434232"/>
    <lineage>
        <taxon>Bacteria</taxon>
        <taxon>Pseudomonadati</taxon>
        <taxon>Pseudomonadota</taxon>
        <taxon>Magnetococcia</taxon>
        <taxon>Magnetococcales</taxon>
        <taxon>Magnetococcaceae</taxon>
        <taxon>Magnetofaba</taxon>
    </lineage>
</organism>
<dbReference type="OrthoDB" id="9805462at2"/>
<protein>
    <recommendedName>
        <fullName evidence="3">SsrA-binding protein</fullName>
    </recommendedName>
    <alternativeName>
        <fullName evidence="3">Small protein B</fullName>
    </alternativeName>
</protein>
<sequence>MSILVIAENRKARFNYEILDTFEAGVQLLGTEVKSVRNGKINIGDSYCLVRNNEAWWMNGHIPAYSHGGYVNHEPFRTRKLLLHGYEIKRLVGLIQEKGLTLVPLKCYWKGSKLKLEFGVGRGKKMHDKRATTKERDWKREQGRIMKGGSHD</sequence>
<gene>
    <name evidence="3 5" type="primary">smpB</name>
    <name evidence="5" type="ORF">MAIT1_00418</name>
</gene>
<dbReference type="InterPro" id="IPR023620">
    <property type="entry name" value="SmpB"/>
</dbReference>
<evidence type="ECO:0000313" key="6">
    <source>
        <dbReference type="Proteomes" id="UP000194003"/>
    </source>
</evidence>
<dbReference type="NCBIfam" id="TIGR00086">
    <property type="entry name" value="smpB"/>
    <property type="match status" value="1"/>
</dbReference>
<keyword evidence="2 3" id="KW-0694">RNA-binding</keyword>
<evidence type="ECO:0000256" key="3">
    <source>
        <dbReference type="HAMAP-Rule" id="MF_00023"/>
    </source>
</evidence>
<feature type="region of interest" description="Disordered" evidence="4">
    <location>
        <begin position="125"/>
        <end position="152"/>
    </location>
</feature>
<proteinExistence type="inferred from homology"/>
<dbReference type="InterPro" id="IPR000037">
    <property type="entry name" value="SsrA-bd_prot"/>
</dbReference>
<dbReference type="NCBIfam" id="NF003843">
    <property type="entry name" value="PRK05422.1"/>
    <property type="match status" value="1"/>
</dbReference>
<dbReference type="PANTHER" id="PTHR30308">
    <property type="entry name" value="TMRNA-BINDING COMPONENT OF TRANS-TRANSLATION TAGGING COMPLEX"/>
    <property type="match status" value="1"/>
</dbReference>
<dbReference type="CDD" id="cd09294">
    <property type="entry name" value="SmpB"/>
    <property type="match status" value="1"/>
</dbReference>
<dbReference type="GO" id="GO:0070930">
    <property type="term" value="P:trans-translation-dependent protein tagging"/>
    <property type="evidence" value="ECO:0007669"/>
    <property type="project" value="TreeGrafter"/>
</dbReference>
<dbReference type="PANTHER" id="PTHR30308:SF2">
    <property type="entry name" value="SSRA-BINDING PROTEIN"/>
    <property type="match status" value="1"/>
</dbReference>
<comment type="subcellular location">
    <subcellularLocation>
        <location evidence="3">Cytoplasm</location>
    </subcellularLocation>
    <text evidence="3">The tmRNA-SmpB complex associates with stalled 70S ribosomes.</text>
</comment>
<dbReference type="AlphaFoldDB" id="A0A1Y2JYQ5"/>
<comment type="caution">
    <text evidence="5">The sequence shown here is derived from an EMBL/GenBank/DDBJ whole genome shotgun (WGS) entry which is preliminary data.</text>
</comment>
<dbReference type="Pfam" id="PF01668">
    <property type="entry name" value="SmpB"/>
    <property type="match status" value="1"/>
</dbReference>
<name>A0A1Y2JYQ5_9PROT</name>
<accession>A0A1Y2JYQ5</accession>
<dbReference type="RefSeq" id="WP_085446221.1">
    <property type="nucleotide sequence ID" value="NZ_LVJN01000021.1"/>
</dbReference>
<dbReference type="Gene3D" id="2.40.280.10">
    <property type="match status" value="1"/>
</dbReference>
<dbReference type="PROSITE" id="PS01317">
    <property type="entry name" value="SSRP"/>
    <property type="match status" value="1"/>
</dbReference>
<dbReference type="SUPFAM" id="SSF74982">
    <property type="entry name" value="Small protein B (SmpB)"/>
    <property type="match status" value="1"/>
</dbReference>
<feature type="compositionally biased region" description="Basic and acidic residues" evidence="4">
    <location>
        <begin position="129"/>
        <end position="152"/>
    </location>
</feature>
<dbReference type="GO" id="GO:0003723">
    <property type="term" value="F:RNA binding"/>
    <property type="evidence" value="ECO:0007669"/>
    <property type="project" value="UniProtKB-UniRule"/>
</dbReference>
<comment type="similarity">
    <text evidence="3">Belongs to the SmpB family.</text>
</comment>
<dbReference type="InterPro" id="IPR020081">
    <property type="entry name" value="SsrA-bd_prot_CS"/>
</dbReference>
<dbReference type="GO" id="GO:0070929">
    <property type="term" value="P:trans-translation"/>
    <property type="evidence" value="ECO:0007669"/>
    <property type="project" value="UniProtKB-UniRule"/>
</dbReference>
<comment type="function">
    <text evidence="3">Required for rescue of stalled ribosomes mediated by trans-translation. Binds to transfer-messenger RNA (tmRNA), required for stable association of tmRNA with ribosomes. tmRNA and SmpB together mimic tRNA shape, replacing the anticodon stem-loop with SmpB. tmRNA is encoded by the ssrA gene; the 2 termini fold to resemble tRNA(Ala) and it encodes a 'tag peptide', a short internal open reading frame. During trans-translation Ala-aminoacylated tmRNA acts like a tRNA, entering the A-site of stalled ribosomes, displacing the stalled mRNA. The ribosome then switches to translate the ORF on the tmRNA; the nascent peptide is terminated with the 'tag peptide' encoded by the tmRNA and targeted for degradation. The ribosome is freed to recommence translation, which seems to be the essential function of trans-translation.</text>
</comment>
<evidence type="ECO:0000256" key="4">
    <source>
        <dbReference type="SAM" id="MobiDB-lite"/>
    </source>
</evidence>
<evidence type="ECO:0000313" key="5">
    <source>
        <dbReference type="EMBL" id="OSM00015.1"/>
    </source>
</evidence>
<dbReference type="STRING" id="1434232.MAIT1_00418"/>
<dbReference type="HAMAP" id="MF_00023">
    <property type="entry name" value="SmpB"/>
    <property type="match status" value="1"/>
</dbReference>
<evidence type="ECO:0000256" key="1">
    <source>
        <dbReference type="ARBA" id="ARBA00022490"/>
    </source>
</evidence>
<dbReference type="EMBL" id="LVJN01000021">
    <property type="protein sequence ID" value="OSM00015.1"/>
    <property type="molecule type" value="Genomic_DNA"/>
</dbReference>
<dbReference type="Proteomes" id="UP000194003">
    <property type="component" value="Unassembled WGS sequence"/>
</dbReference>